<name>A0AAN9IJT5_CLITE</name>
<organism evidence="1 2">
    <name type="scientific">Clitoria ternatea</name>
    <name type="common">Butterfly pea</name>
    <dbReference type="NCBI Taxonomy" id="43366"/>
    <lineage>
        <taxon>Eukaryota</taxon>
        <taxon>Viridiplantae</taxon>
        <taxon>Streptophyta</taxon>
        <taxon>Embryophyta</taxon>
        <taxon>Tracheophyta</taxon>
        <taxon>Spermatophyta</taxon>
        <taxon>Magnoliopsida</taxon>
        <taxon>eudicotyledons</taxon>
        <taxon>Gunneridae</taxon>
        <taxon>Pentapetalae</taxon>
        <taxon>rosids</taxon>
        <taxon>fabids</taxon>
        <taxon>Fabales</taxon>
        <taxon>Fabaceae</taxon>
        <taxon>Papilionoideae</taxon>
        <taxon>50 kb inversion clade</taxon>
        <taxon>NPAAA clade</taxon>
        <taxon>indigoferoid/millettioid clade</taxon>
        <taxon>Phaseoleae</taxon>
        <taxon>Clitoria</taxon>
    </lineage>
</organism>
<evidence type="ECO:0000313" key="2">
    <source>
        <dbReference type="Proteomes" id="UP001359559"/>
    </source>
</evidence>
<dbReference type="AlphaFoldDB" id="A0AAN9IJT5"/>
<sequence length="95" mass="10760">MFTLYAYLGIQLEKNKKKKVICFLAAVDYGIKAIKEIILSECFCIHNMVLCDNGVNTKLEIKQRHHPHSTWGLLFQLALSVISCDNTCISIACLK</sequence>
<keyword evidence="2" id="KW-1185">Reference proteome</keyword>
<protein>
    <submittedName>
        <fullName evidence="1">Uncharacterized protein</fullName>
    </submittedName>
</protein>
<evidence type="ECO:0000313" key="1">
    <source>
        <dbReference type="EMBL" id="KAK7280120.1"/>
    </source>
</evidence>
<comment type="caution">
    <text evidence="1">The sequence shown here is derived from an EMBL/GenBank/DDBJ whole genome shotgun (WGS) entry which is preliminary data.</text>
</comment>
<gene>
    <name evidence="1" type="ORF">RJT34_25182</name>
</gene>
<accession>A0AAN9IJT5</accession>
<dbReference type="EMBL" id="JAYKXN010000006">
    <property type="protein sequence ID" value="KAK7280120.1"/>
    <property type="molecule type" value="Genomic_DNA"/>
</dbReference>
<reference evidence="1 2" key="1">
    <citation type="submission" date="2024-01" db="EMBL/GenBank/DDBJ databases">
        <title>The genomes of 5 underutilized Papilionoideae crops provide insights into root nodulation and disease resistance.</title>
        <authorList>
            <person name="Yuan L."/>
        </authorList>
    </citation>
    <scope>NUCLEOTIDE SEQUENCE [LARGE SCALE GENOMIC DNA]</scope>
    <source>
        <strain evidence="1">LY-2023</strain>
        <tissue evidence="1">Leaf</tissue>
    </source>
</reference>
<proteinExistence type="predicted"/>
<dbReference type="Proteomes" id="UP001359559">
    <property type="component" value="Unassembled WGS sequence"/>
</dbReference>